<dbReference type="Gene3D" id="3.40.50.300">
    <property type="entry name" value="P-loop containing nucleotide triphosphate hydrolases"/>
    <property type="match status" value="1"/>
</dbReference>
<evidence type="ECO:0000313" key="2">
    <source>
        <dbReference type="EMBL" id="VFK10177.1"/>
    </source>
</evidence>
<feature type="domain" description="AAA" evidence="1">
    <location>
        <begin position="3"/>
        <end position="200"/>
    </location>
</feature>
<dbReference type="SUPFAM" id="SSF52540">
    <property type="entry name" value="P-loop containing nucleoside triphosphate hydrolases"/>
    <property type="match status" value="1"/>
</dbReference>
<name>A0A450VZE2_9GAMM</name>
<dbReference type="AlphaFoldDB" id="A0A450VZE2"/>
<dbReference type="InterPro" id="IPR025669">
    <property type="entry name" value="AAA_dom"/>
</dbReference>
<sequence>MATVVSLINMKGGVGKSTLTFNLAWYSASFVGLKVLAIDLDPQANLSQYFLGAPKYLALINKVATKTIVDVFEQFSAPSALSGAPTLIEPNDVIVKLDEWPDDGGLLHLAPSRLELAWTLKNPTDKAELLPQFISKVENNYDLILIDCAPTESILTNAAYRSSRYIFVPVKPEFLATIGLPLLARSLQEFQIMHQNQQLDMGGIIFNGMRRSKTPPEQKQSYSDVQATARKHSWRVFENIAYHSDSFATGSREGAPIFDTPYARDYVKDEFRGVAEEFLRGIGLK</sequence>
<protein>
    <submittedName>
        <fullName evidence="2">Chromosome partitioning protein</fullName>
    </submittedName>
</protein>
<dbReference type="Pfam" id="PF13614">
    <property type="entry name" value="AAA_31"/>
    <property type="match status" value="1"/>
</dbReference>
<dbReference type="PANTHER" id="PTHR13696">
    <property type="entry name" value="P-LOOP CONTAINING NUCLEOSIDE TRIPHOSPHATE HYDROLASE"/>
    <property type="match status" value="1"/>
</dbReference>
<organism evidence="2">
    <name type="scientific">Candidatus Kentrum sp. LPFa</name>
    <dbReference type="NCBI Taxonomy" id="2126335"/>
    <lineage>
        <taxon>Bacteria</taxon>
        <taxon>Pseudomonadati</taxon>
        <taxon>Pseudomonadota</taxon>
        <taxon>Gammaproteobacteria</taxon>
        <taxon>Candidatus Kentrum</taxon>
    </lineage>
</organism>
<accession>A0A450VZE2</accession>
<dbReference type="EMBL" id="CAADFK010000012">
    <property type="protein sequence ID" value="VFK10177.1"/>
    <property type="molecule type" value="Genomic_DNA"/>
</dbReference>
<dbReference type="InterPro" id="IPR050678">
    <property type="entry name" value="DNA_Partitioning_ATPase"/>
</dbReference>
<reference evidence="2" key="1">
    <citation type="submission" date="2019-02" db="EMBL/GenBank/DDBJ databases">
        <authorList>
            <person name="Gruber-Vodicka R. H."/>
            <person name="Seah K. B. B."/>
        </authorList>
    </citation>
    <scope>NUCLEOTIDE SEQUENCE</scope>
    <source>
        <strain evidence="2">BECK_S313</strain>
    </source>
</reference>
<gene>
    <name evidence="2" type="ORF">BECKLPF1236B_GA0070989_101227</name>
</gene>
<proteinExistence type="predicted"/>
<dbReference type="CDD" id="cd02042">
    <property type="entry name" value="ParAB_family"/>
    <property type="match status" value="1"/>
</dbReference>
<dbReference type="PANTHER" id="PTHR13696:SF99">
    <property type="entry name" value="COBYRINIC ACID AC-DIAMIDE SYNTHASE"/>
    <property type="match status" value="1"/>
</dbReference>
<dbReference type="InterPro" id="IPR027417">
    <property type="entry name" value="P-loop_NTPase"/>
</dbReference>
<evidence type="ECO:0000259" key="1">
    <source>
        <dbReference type="Pfam" id="PF13614"/>
    </source>
</evidence>